<sequence length="39" mass="4686">MRRERRVRPTKFFKFNILQGKIDADKRSASGNFEFVINL</sequence>
<dbReference type="Proteomes" id="UP000003042">
    <property type="component" value="Unassembled WGS sequence"/>
</dbReference>
<dbReference type="AlphaFoldDB" id="A0ABC9NRR9"/>
<reference evidence="1 2" key="1">
    <citation type="submission" date="2008-02" db="EMBL/GenBank/DDBJ databases">
        <title>Annotation of Escherichia albertii TW07627.</title>
        <authorList>
            <person name="Sutton G."/>
            <person name="Whittam T.S."/>
            <person name="Sebastian Y."/>
        </authorList>
    </citation>
    <scope>NUCLEOTIDE SEQUENCE [LARGE SCALE GENOMIC DNA]</scope>
    <source>
        <strain evidence="1 2">TW07627</strain>
    </source>
</reference>
<name>A0ABC9NRR9_ESCAT</name>
<evidence type="ECO:0000313" key="1">
    <source>
        <dbReference type="EMBL" id="EDS92817.1"/>
    </source>
</evidence>
<dbReference type="EMBL" id="ABKX01000003">
    <property type="protein sequence ID" value="EDS92817.1"/>
    <property type="molecule type" value="Genomic_DNA"/>
</dbReference>
<organism evidence="1 2">
    <name type="scientific">Escherichia albertii (strain TW07627)</name>
    <dbReference type="NCBI Taxonomy" id="502347"/>
    <lineage>
        <taxon>Bacteria</taxon>
        <taxon>Pseudomonadati</taxon>
        <taxon>Pseudomonadota</taxon>
        <taxon>Gammaproteobacteria</taxon>
        <taxon>Enterobacterales</taxon>
        <taxon>Enterobacteriaceae</taxon>
        <taxon>Escherichia</taxon>
    </lineage>
</organism>
<accession>A0ABC9NRR9</accession>
<evidence type="ECO:0000313" key="2">
    <source>
        <dbReference type="Proteomes" id="UP000003042"/>
    </source>
</evidence>
<protein>
    <submittedName>
        <fullName evidence="1">Uncharacterized protein</fullName>
    </submittedName>
</protein>
<proteinExistence type="predicted"/>
<comment type="caution">
    <text evidence="1">The sequence shown here is derived from an EMBL/GenBank/DDBJ whole genome shotgun (WGS) entry which is preliminary data.</text>
</comment>
<gene>
    <name evidence="1" type="ORF">ESCAB7627_1429</name>
</gene>